<comment type="catalytic activity">
    <reaction evidence="8">
        <text>L-seryl-[protein] + ATP = O-phospho-L-seryl-[protein] + ADP + H(+)</text>
        <dbReference type="Rhea" id="RHEA:17989"/>
        <dbReference type="Rhea" id="RHEA-COMP:9863"/>
        <dbReference type="Rhea" id="RHEA-COMP:11604"/>
        <dbReference type="ChEBI" id="CHEBI:15378"/>
        <dbReference type="ChEBI" id="CHEBI:29999"/>
        <dbReference type="ChEBI" id="CHEBI:30616"/>
        <dbReference type="ChEBI" id="CHEBI:83421"/>
        <dbReference type="ChEBI" id="CHEBI:456216"/>
        <dbReference type="EC" id="2.7.11.1"/>
    </reaction>
</comment>
<evidence type="ECO:0000256" key="6">
    <source>
        <dbReference type="ARBA" id="ARBA00022840"/>
    </source>
</evidence>
<keyword evidence="11" id="KW-1185">Reference proteome</keyword>
<evidence type="ECO:0000256" key="3">
    <source>
        <dbReference type="ARBA" id="ARBA00022679"/>
    </source>
</evidence>
<evidence type="ECO:0000256" key="2">
    <source>
        <dbReference type="ARBA" id="ARBA00022527"/>
    </source>
</evidence>
<evidence type="ECO:0000256" key="1">
    <source>
        <dbReference type="ARBA" id="ARBA00012513"/>
    </source>
</evidence>
<comment type="caution">
    <text evidence="10">The sequence shown here is derived from an EMBL/GenBank/DDBJ whole genome shotgun (WGS) entry which is preliminary data.</text>
</comment>
<dbReference type="GO" id="GO:0005634">
    <property type="term" value="C:nucleus"/>
    <property type="evidence" value="ECO:0007669"/>
    <property type="project" value="TreeGrafter"/>
</dbReference>
<dbReference type="InterPro" id="IPR000719">
    <property type="entry name" value="Prot_kinase_dom"/>
</dbReference>
<accession>A0AAD9SZH2</accession>
<dbReference type="EMBL" id="JAUBYV010000007">
    <property type="protein sequence ID" value="KAK2625867.1"/>
    <property type="molecule type" value="Genomic_DNA"/>
</dbReference>
<dbReference type="Pfam" id="PF00069">
    <property type="entry name" value="Pkinase"/>
    <property type="match status" value="1"/>
</dbReference>
<dbReference type="GO" id="GO:0004674">
    <property type="term" value="F:protein serine/threonine kinase activity"/>
    <property type="evidence" value="ECO:0007669"/>
    <property type="project" value="UniProtKB-KW"/>
</dbReference>
<feature type="domain" description="Protein kinase" evidence="9">
    <location>
        <begin position="146"/>
        <end position="492"/>
    </location>
</feature>
<gene>
    <name evidence="10" type="ORF">QTJ16_005179</name>
</gene>
<dbReference type="AlphaFoldDB" id="A0AAD9SZH2"/>
<dbReference type="InterPro" id="IPR008271">
    <property type="entry name" value="Ser/Thr_kinase_AS"/>
</dbReference>
<organism evidence="10 11">
    <name type="scientific">Diplocarpon rosae</name>
    <dbReference type="NCBI Taxonomy" id="946125"/>
    <lineage>
        <taxon>Eukaryota</taxon>
        <taxon>Fungi</taxon>
        <taxon>Dikarya</taxon>
        <taxon>Ascomycota</taxon>
        <taxon>Pezizomycotina</taxon>
        <taxon>Leotiomycetes</taxon>
        <taxon>Helotiales</taxon>
        <taxon>Drepanopezizaceae</taxon>
        <taxon>Diplocarpon</taxon>
    </lineage>
</organism>
<evidence type="ECO:0000313" key="11">
    <source>
        <dbReference type="Proteomes" id="UP001285354"/>
    </source>
</evidence>
<dbReference type="PANTHER" id="PTHR43671:SF98">
    <property type="entry name" value="SERINE_THREONINE-PROTEIN KINASE NEK11"/>
    <property type="match status" value="1"/>
</dbReference>
<dbReference type="InterPro" id="IPR011009">
    <property type="entry name" value="Kinase-like_dom_sf"/>
</dbReference>
<dbReference type="PROSITE" id="PS50011">
    <property type="entry name" value="PROTEIN_KINASE_DOM"/>
    <property type="match status" value="1"/>
</dbReference>
<dbReference type="EC" id="2.7.11.1" evidence="1"/>
<evidence type="ECO:0000256" key="7">
    <source>
        <dbReference type="ARBA" id="ARBA00047899"/>
    </source>
</evidence>
<dbReference type="Proteomes" id="UP001285354">
    <property type="component" value="Unassembled WGS sequence"/>
</dbReference>
<evidence type="ECO:0000313" key="10">
    <source>
        <dbReference type="EMBL" id="KAK2625867.1"/>
    </source>
</evidence>
<dbReference type="InterPro" id="IPR050660">
    <property type="entry name" value="NEK_Ser/Thr_kinase"/>
</dbReference>
<keyword evidence="2" id="KW-0723">Serine/threonine-protein kinase</keyword>
<dbReference type="SUPFAM" id="SSF56112">
    <property type="entry name" value="Protein kinase-like (PK-like)"/>
    <property type="match status" value="1"/>
</dbReference>
<keyword evidence="3" id="KW-0808">Transferase</keyword>
<dbReference type="Gene3D" id="1.10.510.10">
    <property type="entry name" value="Transferase(Phosphotransferase) domain 1"/>
    <property type="match status" value="1"/>
</dbReference>
<reference evidence="10" key="1">
    <citation type="submission" date="2023-06" db="EMBL/GenBank/DDBJ databases">
        <title>Draft genome of Marssonina rosae.</title>
        <authorList>
            <person name="Cheng Q."/>
        </authorList>
    </citation>
    <scope>NUCLEOTIDE SEQUENCE</scope>
    <source>
        <strain evidence="10">R4</strain>
    </source>
</reference>
<sequence>MVNLVILAKLKDDLTLMYPELYTLPEGWGWTVDIKTDGVVFFNMVKKQVVTVHPKHGELPKPWVFRAFANDDGYITLRYFNSNTMLRTRQDPRYTPEALRAIQNKASGVDGLEITATLKRSVPNTSYNKYTRQKIGSKNIRSKYEVMHVIDKGDGSLGAMNDGIFVVRIKGHSRLSVEKRLKYNGLKRGLREMEILRRLKHGSISFYSAAFIDLNQGVGSIYVEFCDRGSLEDVCKEYARRRIAGEVANRKNDIPSVPEAFIWHALIGLTAAIAYLATGRSDFNTATDMKDTKEHAGWQPITHRDIKPDNILIRSRDTVGSTKYPYLVLADFGLATEDIPPDHELADETRRVHGKCGTSSWFAPELCYNPYPRSGSQETTRFPAPFSHNEKSDLWALSACIFNLAECEFYSLSHSRPRVRRIQPLAHLTPDGKPWSVDHEAWVAGTASHINPLQIRNEYTPQLQAAIQVVTRFNPADRPTSAQALIYCRQLMAKTNITHANAEAMPSWSMRLHDYHANYPRPAE</sequence>
<name>A0AAD9SZH2_9HELO</name>
<protein>
    <recommendedName>
        <fullName evidence="1">non-specific serine/threonine protein kinase</fullName>
        <ecNumber evidence="1">2.7.11.1</ecNumber>
    </recommendedName>
</protein>
<evidence type="ECO:0000259" key="9">
    <source>
        <dbReference type="PROSITE" id="PS50011"/>
    </source>
</evidence>
<evidence type="ECO:0000256" key="8">
    <source>
        <dbReference type="ARBA" id="ARBA00048679"/>
    </source>
</evidence>
<dbReference type="GO" id="GO:0005524">
    <property type="term" value="F:ATP binding"/>
    <property type="evidence" value="ECO:0007669"/>
    <property type="project" value="UniProtKB-KW"/>
</dbReference>
<proteinExistence type="predicted"/>
<keyword evidence="6" id="KW-0067">ATP-binding</keyword>
<dbReference type="PROSITE" id="PS00108">
    <property type="entry name" value="PROTEIN_KINASE_ST"/>
    <property type="match status" value="1"/>
</dbReference>
<comment type="catalytic activity">
    <reaction evidence="7">
        <text>L-threonyl-[protein] + ATP = O-phospho-L-threonyl-[protein] + ADP + H(+)</text>
        <dbReference type="Rhea" id="RHEA:46608"/>
        <dbReference type="Rhea" id="RHEA-COMP:11060"/>
        <dbReference type="Rhea" id="RHEA-COMP:11605"/>
        <dbReference type="ChEBI" id="CHEBI:15378"/>
        <dbReference type="ChEBI" id="CHEBI:30013"/>
        <dbReference type="ChEBI" id="CHEBI:30616"/>
        <dbReference type="ChEBI" id="CHEBI:61977"/>
        <dbReference type="ChEBI" id="CHEBI:456216"/>
        <dbReference type="EC" id="2.7.11.1"/>
    </reaction>
</comment>
<keyword evidence="5" id="KW-0418">Kinase</keyword>
<evidence type="ECO:0000256" key="5">
    <source>
        <dbReference type="ARBA" id="ARBA00022777"/>
    </source>
</evidence>
<evidence type="ECO:0000256" key="4">
    <source>
        <dbReference type="ARBA" id="ARBA00022741"/>
    </source>
</evidence>
<dbReference type="SMART" id="SM00220">
    <property type="entry name" value="S_TKc"/>
    <property type="match status" value="1"/>
</dbReference>
<dbReference type="PANTHER" id="PTHR43671">
    <property type="entry name" value="SERINE/THREONINE-PROTEIN KINASE NEK"/>
    <property type="match status" value="1"/>
</dbReference>
<keyword evidence="4" id="KW-0547">Nucleotide-binding</keyword>